<dbReference type="InterPro" id="IPR027417">
    <property type="entry name" value="P-loop_NTPase"/>
</dbReference>
<dbReference type="GO" id="GO:0005524">
    <property type="term" value="F:ATP binding"/>
    <property type="evidence" value="ECO:0007669"/>
    <property type="project" value="UniProtKB-KW"/>
</dbReference>
<comment type="similarity">
    <text evidence="1">Belongs to the ABC transporter superfamily.</text>
</comment>
<name>A0A5M6I4M4_9HYPH</name>
<evidence type="ECO:0000256" key="4">
    <source>
        <dbReference type="ARBA" id="ARBA00022840"/>
    </source>
</evidence>
<dbReference type="Proteomes" id="UP000323886">
    <property type="component" value="Unassembled WGS sequence"/>
</dbReference>
<evidence type="ECO:0000256" key="3">
    <source>
        <dbReference type="ARBA" id="ARBA00022741"/>
    </source>
</evidence>
<dbReference type="InterPro" id="IPR003439">
    <property type="entry name" value="ABC_transporter-like_ATP-bd"/>
</dbReference>
<reference evidence="6 7" key="1">
    <citation type="submission" date="2019-09" db="EMBL/GenBank/DDBJ databases">
        <title>Draft Whole-Genome sequence of Blastochloris sulfoviridis DSM 729.</title>
        <authorList>
            <person name="Meyer T.E."/>
            <person name="Kyndt J.A."/>
        </authorList>
    </citation>
    <scope>NUCLEOTIDE SEQUENCE [LARGE SCALE GENOMIC DNA]</scope>
    <source>
        <strain evidence="6 7">DSM 729</strain>
    </source>
</reference>
<dbReference type="GO" id="GO:0016887">
    <property type="term" value="F:ATP hydrolysis activity"/>
    <property type="evidence" value="ECO:0007669"/>
    <property type="project" value="InterPro"/>
</dbReference>
<dbReference type="SUPFAM" id="SSF52540">
    <property type="entry name" value="P-loop containing nucleoside triphosphate hydrolases"/>
    <property type="match status" value="1"/>
</dbReference>
<proteinExistence type="inferred from homology"/>
<evidence type="ECO:0000259" key="5">
    <source>
        <dbReference type="PROSITE" id="PS50893"/>
    </source>
</evidence>
<protein>
    <submittedName>
        <fullName evidence="6">ATP-binding cassette domain-containing protein</fullName>
    </submittedName>
</protein>
<dbReference type="InterPro" id="IPR017871">
    <property type="entry name" value="ABC_transporter-like_CS"/>
</dbReference>
<dbReference type="PANTHER" id="PTHR42781:SF4">
    <property type="entry name" value="SPERMIDINE_PUTRESCINE IMPORT ATP-BINDING PROTEIN POTA"/>
    <property type="match status" value="1"/>
</dbReference>
<feature type="domain" description="ABC transporter" evidence="5">
    <location>
        <begin position="4"/>
        <end position="212"/>
    </location>
</feature>
<keyword evidence="7" id="KW-1185">Reference proteome</keyword>
<gene>
    <name evidence="6" type="ORF">F1193_02665</name>
</gene>
<dbReference type="PANTHER" id="PTHR42781">
    <property type="entry name" value="SPERMIDINE/PUTRESCINE IMPORT ATP-BINDING PROTEIN POTA"/>
    <property type="match status" value="1"/>
</dbReference>
<comment type="caution">
    <text evidence="6">The sequence shown here is derived from an EMBL/GenBank/DDBJ whole genome shotgun (WGS) entry which is preliminary data.</text>
</comment>
<organism evidence="6 7">
    <name type="scientific">Blastochloris sulfoviridis</name>
    <dbReference type="NCBI Taxonomy" id="50712"/>
    <lineage>
        <taxon>Bacteria</taxon>
        <taxon>Pseudomonadati</taxon>
        <taxon>Pseudomonadota</taxon>
        <taxon>Alphaproteobacteria</taxon>
        <taxon>Hyphomicrobiales</taxon>
        <taxon>Blastochloridaceae</taxon>
        <taxon>Blastochloris</taxon>
    </lineage>
</organism>
<dbReference type="RefSeq" id="WP_150096124.1">
    <property type="nucleotide sequence ID" value="NZ_VWPL01000003.1"/>
</dbReference>
<sequence>MRGLVLAGVEIALDGRELVPRFDLAVAPGEVVTVMGPSGSGKSTLLAFIGGFIDPVFRVSGRVLIDGADVTRRPPEARRAGILFQDDLLFPHLSVGQNLAFGLVTSVRGRAARRGAIDAALAQADLAGFFDRDPATLSGGQRARVALLRTLLAEPRTLLLDEPFNRLDSHLRDDIRRFVFGHARERNLPTLLVTHDADDARAAGGRIVRLGA</sequence>
<dbReference type="Gene3D" id="3.40.50.300">
    <property type="entry name" value="P-loop containing nucleotide triphosphate hydrolases"/>
    <property type="match status" value="1"/>
</dbReference>
<evidence type="ECO:0000313" key="6">
    <source>
        <dbReference type="EMBL" id="KAA5603143.1"/>
    </source>
</evidence>
<dbReference type="InterPro" id="IPR003593">
    <property type="entry name" value="AAA+_ATPase"/>
</dbReference>
<dbReference type="OrthoDB" id="9802264at2"/>
<dbReference type="AlphaFoldDB" id="A0A5M6I4M4"/>
<dbReference type="PROSITE" id="PS00211">
    <property type="entry name" value="ABC_TRANSPORTER_1"/>
    <property type="match status" value="1"/>
</dbReference>
<keyword evidence="3" id="KW-0547">Nucleotide-binding</keyword>
<evidence type="ECO:0000256" key="2">
    <source>
        <dbReference type="ARBA" id="ARBA00022448"/>
    </source>
</evidence>
<keyword evidence="4 6" id="KW-0067">ATP-binding</keyword>
<dbReference type="SMART" id="SM00382">
    <property type="entry name" value="AAA"/>
    <property type="match status" value="1"/>
</dbReference>
<dbReference type="Pfam" id="PF00005">
    <property type="entry name" value="ABC_tran"/>
    <property type="match status" value="1"/>
</dbReference>
<dbReference type="PROSITE" id="PS50893">
    <property type="entry name" value="ABC_TRANSPORTER_2"/>
    <property type="match status" value="1"/>
</dbReference>
<evidence type="ECO:0000313" key="7">
    <source>
        <dbReference type="Proteomes" id="UP000323886"/>
    </source>
</evidence>
<evidence type="ECO:0000256" key="1">
    <source>
        <dbReference type="ARBA" id="ARBA00005417"/>
    </source>
</evidence>
<dbReference type="EMBL" id="VWPL01000003">
    <property type="protein sequence ID" value="KAA5603143.1"/>
    <property type="molecule type" value="Genomic_DNA"/>
</dbReference>
<accession>A0A5M6I4M4</accession>
<keyword evidence="2" id="KW-0813">Transport</keyword>
<dbReference type="InterPro" id="IPR050093">
    <property type="entry name" value="ABC_SmlMolc_Importer"/>
</dbReference>